<keyword evidence="3 5" id="KW-0808">Transferase</keyword>
<dbReference type="PIRSF" id="PIRSF000521">
    <property type="entry name" value="Transaminase_4ab_Lys_Orn"/>
    <property type="match status" value="1"/>
</dbReference>
<comment type="subcellular location">
    <subcellularLocation>
        <location evidence="5">Cytoplasm</location>
    </subcellularLocation>
</comment>
<comment type="caution">
    <text evidence="6">The sequence shown here is derived from an EMBL/GenBank/DDBJ whole genome shotgun (WGS) entry which is preliminary data.</text>
</comment>
<keyword evidence="7" id="KW-1185">Reference proteome</keyword>
<dbReference type="InterPro" id="IPR005814">
    <property type="entry name" value="Aminotrans_3"/>
</dbReference>
<name>A0ABU0A1G3_9BACI</name>
<accession>A0ABU0A1G3</accession>
<dbReference type="PANTHER" id="PTHR11986">
    <property type="entry name" value="AMINOTRANSFERASE CLASS III"/>
    <property type="match status" value="1"/>
</dbReference>
<dbReference type="InterPro" id="IPR015421">
    <property type="entry name" value="PyrdxlP-dep_Trfase_major"/>
</dbReference>
<feature type="binding site" evidence="5">
    <location>
        <position position="139"/>
    </location>
    <ligand>
        <name>pyridoxal 5'-phosphate</name>
        <dbReference type="ChEBI" id="CHEBI:597326"/>
    </ligand>
</feature>
<dbReference type="Gene3D" id="3.90.1150.10">
    <property type="entry name" value="Aspartate Aminotransferase, domain 1"/>
    <property type="match status" value="1"/>
</dbReference>
<feature type="binding site" evidence="5">
    <location>
        <position position="142"/>
    </location>
    <ligand>
        <name>N(2)-acetyl-L-ornithine</name>
        <dbReference type="ChEBI" id="CHEBI:57805"/>
    </ligand>
</feature>
<evidence type="ECO:0000256" key="1">
    <source>
        <dbReference type="ARBA" id="ARBA00022576"/>
    </source>
</evidence>
<dbReference type="HAMAP" id="MF_01107">
    <property type="entry name" value="ArgD_aminotrans_3"/>
    <property type="match status" value="1"/>
</dbReference>
<keyword evidence="2 5" id="KW-0028">Amino-acid biosynthesis</keyword>
<feature type="binding site" evidence="5">
    <location>
        <begin position="106"/>
        <end position="107"/>
    </location>
    <ligand>
        <name>pyridoxal 5'-phosphate</name>
        <dbReference type="ChEBI" id="CHEBI:597326"/>
    </ligand>
</feature>
<keyword evidence="1 5" id="KW-0032">Aminotransferase</keyword>
<proteinExistence type="inferred from homology"/>
<sequence length="406" mass="43629">MSEVTNTPAAQIDSIMNTYQRFPVTFVKGKGSYIWDDTGKRYLDFTSGIGTCNLGHVPNSVKNAVEAQLQELWHCSNLYHIPAQQKLADLLTSNSFGDQVFFCNSGAEANEGAIKLARRYAQKVKGTDAFEVVTFQRSFHGRTMATLTATGQSKIQDGFGPLVPGFRYLPYNSVEALSEILTPQTCAVLLELTQGEGGVVPAKKDWLQQLVAICKENDILLMVDEVQTGMGRTGKLFAYEHYGIEPDVLTLAKGLGSGLPIGAIVAKGEVAEAFGPGTHGTTFGGNPIVATAGVATLTELVETDVVQQAGELGAYLADQLQELAEDYPAQVKEIRGIGLMQGIVTEGLAIDVLNEAREQHNVLLLVAGPNVVRLLPPLTTTQSEIDQVINVLKTIFANQTEGGKSL</sequence>
<dbReference type="InterPro" id="IPR050103">
    <property type="entry name" value="Class-III_PLP-dep_AT"/>
</dbReference>
<dbReference type="Pfam" id="PF00202">
    <property type="entry name" value="Aminotran_3"/>
    <property type="match status" value="1"/>
</dbReference>
<dbReference type="RefSeq" id="WP_307329911.1">
    <property type="nucleotide sequence ID" value="NZ_JAUSUG010000021.1"/>
</dbReference>
<dbReference type="NCBIfam" id="NF002325">
    <property type="entry name" value="PRK01278.1"/>
    <property type="match status" value="1"/>
</dbReference>
<feature type="binding site" evidence="5">
    <location>
        <position position="281"/>
    </location>
    <ligand>
        <name>N(2)-acetyl-L-ornithine</name>
        <dbReference type="ChEBI" id="CHEBI:57805"/>
    </ligand>
</feature>
<dbReference type="EC" id="2.6.1.11" evidence="5"/>
<feature type="binding site" evidence="5">
    <location>
        <position position="282"/>
    </location>
    <ligand>
        <name>pyridoxal 5'-phosphate</name>
        <dbReference type="ChEBI" id="CHEBI:597326"/>
    </ligand>
</feature>
<comment type="subunit">
    <text evidence="5">Homodimer.</text>
</comment>
<keyword evidence="5" id="KW-0963">Cytoplasm</keyword>
<dbReference type="InterPro" id="IPR049704">
    <property type="entry name" value="Aminotrans_3_PPA_site"/>
</dbReference>
<dbReference type="InterPro" id="IPR004636">
    <property type="entry name" value="AcOrn/SuccOrn_fam"/>
</dbReference>
<comment type="pathway">
    <text evidence="5">Amino-acid biosynthesis; L-arginine biosynthesis; N(2)-acetyl-L-ornithine from L-glutamate: step 4/4.</text>
</comment>
<evidence type="ECO:0000313" key="7">
    <source>
        <dbReference type="Proteomes" id="UP001230005"/>
    </source>
</evidence>
<dbReference type="PROSITE" id="PS00600">
    <property type="entry name" value="AA_TRANSFER_CLASS_3"/>
    <property type="match status" value="1"/>
</dbReference>
<dbReference type="SUPFAM" id="SSF53383">
    <property type="entry name" value="PLP-dependent transferases"/>
    <property type="match status" value="1"/>
</dbReference>
<dbReference type="GO" id="GO:0003992">
    <property type="term" value="F:N2-acetyl-L-ornithine:2-oxoglutarate 5-aminotransferase activity"/>
    <property type="evidence" value="ECO:0007669"/>
    <property type="project" value="UniProtKB-EC"/>
</dbReference>
<dbReference type="NCBIfam" id="TIGR00707">
    <property type="entry name" value="argD"/>
    <property type="match status" value="1"/>
</dbReference>
<evidence type="ECO:0000256" key="5">
    <source>
        <dbReference type="HAMAP-Rule" id="MF_01107"/>
    </source>
</evidence>
<organism evidence="6 7">
    <name type="scientific">Evansella vedderi</name>
    <dbReference type="NCBI Taxonomy" id="38282"/>
    <lineage>
        <taxon>Bacteria</taxon>
        <taxon>Bacillati</taxon>
        <taxon>Bacillota</taxon>
        <taxon>Bacilli</taxon>
        <taxon>Bacillales</taxon>
        <taxon>Bacillaceae</taxon>
        <taxon>Evansella</taxon>
    </lineage>
</organism>
<feature type="modified residue" description="N6-(pyridoxal phosphate)lysine" evidence="5">
    <location>
        <position position="253"/>
    </location>
</feature>
<dbReference type="InterPro" id="IPR015422">
    <property type="entry name" value="PyrdxlP-dep_Trfase_small"/>
</dbReference>
<evidence type="ECO:0000256" key="4">
    <source>
        <dbReference type="ARBA" id="ARBA00022898"/>
    </source>
</evidence>
<dbReference type="InterPro" id="IPR015424">
    <property type="entry name" value="PyrdxlP-dep_Trfase"/>
</dbReference>
<comment type="catalytic activity">
    <reaction evidence="5">
        <text>N(2)-acetyl-L-ornithine + 2-oxoglutarate = N-acetyl-L-glutamate 5-semialdehyde + L-glutamate</text>
        <dbReference type="Rhea" id="RHEA:18049"/>
        <dbReference type="ChEBI" id="CHEBI:16810"/>
        <dbReference type="ChEBI" id="CHEBI:29123"/>
        <dbReference type="ChEBI" id="CHEBI:29985"/>
        <dbReference type="ChEBI" id="CHEBI:57805"/>
        <dbReference type="EC" id="2.6.1.11"/>
    </reaction>
</comment>
<reference evidence="6 7" key="1">
    <citation type="submission" date="2023-07" db="EMBL/GenBank/DDBJ databases">
        <title>Genomic Encyclopedia of Type Strains, Phase IV (KMG-IV): sequencing the most valuable type-strain genomes for metagenomic binning, comparative biology and taxonomic classification.</title>
        <authorList>
            <person name="Goeker M."/>
        </authorList>
    </citation>
    <scope>NUCLEOTIDE SEQUENCE [LARGE SCALE GENOMIC DNA]</scope>
    <source>
        <strain evidence="6 7">DSM 9768</strain>
    </source>
</reference>
<evidence type="ECO:0000256" key="3">
    <source>
        <dbReference type="ARBA" id="ARBA00022679"/>
    </source>
</evidence>
<evidence type="ECO:0000256" key="2">
    <source>
        <dbReference type="ARBA" id="ARBA00022605"/>
    </source>
</evidence>
<dbReference type="Proteomes" id="UP001230005">
    <property type="component" value="Unassembled WGS sequence"/>
</dbReference>
<comment type="cofactor">
    <cofactor evidence="5">
        <name>pyridoxal 5'-phosphate</name>
        <dbReference type="ChEBI" id="CHEBI:597326"/>
    </cofactor>
    <text evidence="5">Binds 1 pyridoxal phosphate per subunit.</text>
</comment>
<gene>
    <name evidence="5" type="primary">argD</name>
    <name evidence="6" type="ORF">J2S74_004404</name>
</gene>
<dbReference type="PANTHER" id="PTHR11986:SF79">
    <property type="entry name" value="ACETYLORNITHINE AMINOTRANSFERASE, MITOCHONDRIAL"/>
    <property type="match status" value="1"/>
</dbReference>
<dbReference type="CDD" id="cd00610">
    <property type="entry name" value="OAT_like"/>
    <property type="match status" value="1"/>
</dbReference>
<evidence type="ECO:0000313" key="6">
    <source>
        <dbReference type="EMBL" id="MDQ0256959.1"/>
    </source>
</evidence>
<protein>
    <recommendedName>
        <fullName evidence="5">Acetylornithine aminotransferase</fullName>
        <shortName evidence="5">ACOAT</shortName>
        <ecNumber evidence="5">2.6.1.11</ecNumber>
    </recommendedName>
</protein>
<keyword evidence="4 5" id="KW-0663">Pyridoxal phosphate</keyword>
<comment type="miscellaneous">
    <text evidence="5">May also have succinyldiaminopimelate aminotransferase activity, thus carrying out the corresponding step in lysine biosynthesis.</text>
</comment>
<keyword evidence="5" id="KW-0055">Arginine biosynthesis</keyword>
<dbReference type="Gene3D" id="3.40.640.10">
    <property type="entry name" value="Type I PLP-dependent aspartate aminotransferase-like (Major domain)"/>
    <property type="match status" value="1"/>
</dbReference>
<dbReference type="EMBL" id="JAUSUG010000021">
    <property type="protein sequence ID" value="MDQ0256959.1"/>
    <property type="molecule type" value="Genomic_DNA"/>
</dbReference>
<dbReference type="NCBIfam" id="NF002797">
    <property type="entry name" value="PRK02936.1"/>
    <property type="match status" value="1"/>
</dbReference>
<comment type="similarity">
    <text evidence="5">Belongs to the class-III pyridoxal-phosphate-dependent aminotransferase family. ArgD subfamily.</text>
</comment>
<feature type="binding site" evidence="5">
    <location>
        <begin position="224"/>
        <end position="227"/>
    </location>
    <ligand>
        <name>pyridoxal 5'-phosphate</name>
        <dbReference type="ChEBI" id="CHEBI:597326"/>
    </ligand>
</feature>